<organism evidence="1 2">
    <name type="scientific">Hallella colorans</name>
    <dbReference type="NCBI Taxonomy" id="1703337"/>
    <lineage>
        <taxon>Bacteria</taxon>
        <taxon>Pseudomonadati</taxon>
        <taxon>Bacteroidota</taxon>
        <taxon>Bacteroidia</taxon>
        <taxon>Bacteroidales</taxon>
        <taxon>Prevotellaceae</taxon>
        <taxon>Hallella</taxon>
    </lineage>
</organism>
<sequence length="313" mass="34424">MTRGNTAMIVVALCVVAAGGISVSCDNSRGRLPKSGGAPYEVLVVGDKDNLVKKALSTDMECLPQREPEFDVSTVSAEEWGATLKLARNIVIVDINPKSYDKTKIKLAHNVYAQPQIVACVQSPSVDSLRRHLPTYAPTLIKTLEKAETKATIARLSKHRNAQAEKKLKEWLGVDMWIPQDMVSSKRGKNFVWLSNNSPTGMQNIMIYKHDAPRGIKDFVAIRDSVAHVNIKGETDNMFMATVAATVAAYKTKQNGHDVIVFRGLWEMKGDDMGGPFVSHSVGNVTAEAFVFAPGKKKRNLLRQIEAALYTLK</sequence>
<dbReference type="Pfam" id="PF16125">
    <property type="entry name" value="DUF4837"/>
    <property type="match status" value="1"/>
</dbReference>
<gene>
    <name evidence="1" type="ORF">C7379_106116</name>
</gene>
<dbReference type="EMBL" id="QENY01000006">
    <property type="protein sequence ID" value="PVX56544.1"/>
    <property type="molecule type" value="Genomic_DNA"/>
</dbReference>
<keyword evidence="2" id="KW-1185">Reference proteome</keyword>
<comment type="caution">
    <text evidence="1">The sequence shown here is derived from an EMBL/GenBank/DDBJ whole genome shotgun (WGS) entry which is preliminary data.</text>
</comment>
<accession>A0A2U0UFZ4</accession>
<reference evidence="1 2" key="1">
    <citation type="submission" date="2018-05" db="EMBL/GenBank/DDBJ databases">
        <title>Genomic Encyclopedia of Type Strains, Phase IV (KMG-IV): sequencing the most valuable type-strain genomes for metagenomic binning, comparative biology and taxonomic classification.</title>
        <authorList>
            <person name="Goeker M."/>
        </authorList>
    </citation>
    <scope>NUCLEOTIDE SEQUENCE [LARGE SCALE GENOMIC DNA]</scope>
    <source>
        <strain evidence="1 2">DSM 100333</strain>
    </source>
</reference>
<name>A0A2U0UFZ4_9BACT</name>
<dbReference type="OrthoDB" id="1115230at2"/>
<dbReference type="RefSeq" id="WP_116616218.1">
    <property type="nucleotide sequence ID" value="NZ_QENY01000006.1"/>
</dbReference>
<dbReference type="AlphaFoldDB" id="A0A2U0UFZ4"/>
<dbReference type="InterPro" id="IPR032286">
    <property type="entry name" value="DUF4837"/>
</dbReference>
<evidence type="ECO:0000313" key="1">
    <source>
        <dbReference type="EMBL" id="PVX56544.1"/>
    </source>
</evidence>
<dbReference type="Proteomes" id="UP000245870">
    <property type="component" value="Unassembled WGS sequence"/>
</dbReference>
<evidence type="ECO:0000313" key="2">
    <source>
        <dbReference type="Proteomes" id="UP000245870"/>
    </source>
</evidence>
<proteinExistence type="predicted"/>
<dbReference type="PROSITE" id="PS51257">
    <property type="entry name" value="PROKAR_LIPOPROTEIN"/>
    <property type="match status" value="1"/>
</dbReference>
<protein>
    <submittedName>
        <fullName evidence="1">Uncharacterized protein DUF4837</fullName>
    </submittedName>
</protein>